<feature type="non-terminal residue" evidence="1">
    <location>
        <position position="1"/>
    </location>
</feature>
<keyword evidence="2" id="KW-1185">Reference proteome</keyword>
<gene>
    <name evidence="1" type="ORF">TSOC_000245</name>
</gene>
<evidence type="ECO:0000313" key="2">
    <source>
        <dbReference type="Proteomes" id="UP000236333"/>
    </source>
</evidence>
<sequence>AASGRVPVAELLSRLAAGRSILGVAIRPLSVEVAVLAPPYRAATTVRSGKFLSPEELRVALTESQADAVVLGGTAAFRTDGSTQLGVRKLISGLRGLVYDSDWLPTPVKAAGGAHPGADLGAPPVPVWLCRRGTDDAAQLVLEYVQAHASTQQRRAVLSSEAPS</sequence>
<comment type="caution">
    <text evidence="1">The sequence shown here is derived from an EMBL/GenBank/DDBJ whole genome shotgun (WGS) entry which is preliminary data.</text>
</comment>
<dbReference type="AlphaFoldDB" id="A0A2J8AJR9"/>
<name>A0A2J8AJR9_9CHLO</name>
<dbReference type="OrthoDB" id="545882at2759"/>
<protein>
    <submittedName>
        <fullName evidence="1">Uncharacterized protein</fullName>
    </submittedName>
</protein>
<evidence type="ECO:0000313" key="1">
    <source>
        <dbReference type="EMBL" id="PNH12753.1"/>
    </source>
</evidence>
<proteinExistence type="predicted"/>
<dbReference type="EMBL" id="PGGS01000004">
    <property type="protein sequence ID" value="PNH12753.1"/>
    <property type="molecule type" value="Genomic_DNA"/>
</dbReference>
<reference evidence="1 2" key="1">
    <citation type="journal article" date="2017" name="Mol. Biol. Evol.">
        <title>The 4-celled Tetrabaena socialis nuclear genome reveals the essential components for genetic control of cell number at the origin of multicellularity in the volvocine lineage.</title>
        <authorList>
            <person name="Featherston J."/>
            <person name="Arakaki Y."/>
            <person name="Hanschen E.R."/>
            <person name="Ferris P.J."/>
            <person name="Michod R.E."/>
            <person name="Olson B.J.S.C."/>
            <person name="Nozaki H."/>
            <person name="Durand P.M."/>
        </authorList>
    </citation>
    <scope>NUCLEOTIDE SEQUENCE [LARGE SCALE GENOMIC DNA]</scope>
    <source>
        <strain evidence="1 2">NIES-571</strain>
    </source>
</reference>
<dbReference type="Proteomes" id="UP000236333">
    <property type="component" value="Unassembled WGS sequence"/>
</dbReference>
<accession>A0A2J8AJR9</accession>
<organism evidence="1 2">
    <name type="scientific">Tetrabaena socialis</name>
    <dbReference type="NCBI Taxonomy" id="47790"/>
    <lineage>
        <taxon>Eukaryota</taxon>
        <taxon>Viridiplantae</taxon>
        <taxon>Chlorophyta</taxon>
        <taxon>core chlorophytes</taxon>
        <taxon>Chlorophyceae</taxon>
        <taxon>CS clade</taxon>
        <taxon>Chlamydomonadales</taxon>
        <taxon>Tetrabaenaceae</taxon>
        <taxon>Tetrabaena</taxon>
    </lineage>
</organism>